<accession>A0A9W6ZIG1</accession>
<gene>
    <name evidence="2" type="ORF">TrLO_g8706</name>
</gene>
<name>A0A9W6ZIG1_9STRA</name>
<keyword evidence="3" id="KW-1185">Reference proteome</keyword>
<feature type="region of interest" description="Disordered" evidence="1">
    <location>
        <begin position="103"/>
        <end position="128"/>
    </location>
</feature>
<evidence type="ECO:0008006" key="4">
    <source>
        <dbReference type="Google" id="ProtNLM"/>
    </source>
</evidence>
<reference evidence="3" key="1">
    <citation type="journal article" date="2023" name="Commun. Biol.">
        <title>Genome analysis of Parmales, the sister group of diatoms, reveals the evolutionary specialization of diatoms from phago-mixotrophs to photoautotrophs.</title>
        <authorList>
            <person name="Ban H."/>
            <person name="Sato S."/>
            <person name="Yoshikawa S."/>
            <person name="Yamada K."/>
            <person name="Nakamura Y."/>
            <person name="Ichinomiya M."/>
            <person name="Sato N."/>
            <person name="Blanc-Mathieu R."/>
            <person name="Endo H."/>
            <person name="Kuwata A."/>
            <person name="Ogata H."/>
        </authorList>
    </citation>
    <scope>NUCLEOTIDE SEQUENCE [LARGE SCALE GENOMIC DNA]</scope>
    <source>
        <strain evidence="3">NIES 3700</strain>
    </source>
</reference>
<comment type="caution">
    <text evidence="2">The sequence shown here is derived from an EMBL/GenBank/DDBJ whole genome shotgun (WGS) entry which is preliminary data.</text>
</comment>
<protein>
    <recommendedName>
        <fullName evidence="4">BspA family leucine-rich repeat surface protein</fullName>
    </recommendedName>
</protein>
<organism evidence="2 3">
    <name type="scientific">Triparma laevis f. longispina</name>
    <dbReference type="NCBI Taxonomy" id="1714387"/>
    <lineage>
        <taxon>Eukaryota</taxon>
        <taxon>Sar</taxon>
        <taxon>Stramenopiles</taxon>
        <taxon>Ochrophyta</taxon>
        <taxon>Bolidophyceae</taxon>
        <taxon>Parmales</taxon>
        <taxon>Triparmaceae</taxon>
        <taxon>Triparma</taxon>
    </lineage>
</organism>
<sequence>MLSKCLRSAMDTDDFDMYGDLTESIASKPPIDASLTIENGKGSAASEELIEEVRVKAFAALLSNRRASKETDEPEPDAEMDDIDQYFTKEEELFKLDKLKPKAEGSSNLKKQTISKPAAKPKPPKSKIPIKVTSMHGLFENMKGFNEDISNWNVSNVADMNSMFAGCKVLNCDIWGWNVGKVKVMEKMFYRANNFNRGLSNWNVSSVNNMRKTFKNADKMNLYTIESWDLSGVTWNEG</sequence>
<dbReference type="AlphaFoldDB" id="A0A9W6ZIG1"/>
<evidence type="ECO:0000256" key="1">
    <source>
        <dbReference type="SAM" id="MobiDB-lite"/>
    </source>
</evidence>
<evidence type="ECO:0000313" key="3">
    <source>
        <dbReference type="Proteomes" id="UP001165122"/>
    </source>
</evidence>
<dbReference type="Proteomes" id="UP001165122">
    <property type="component" value="Unassembled WGS sequence"/>
</dbReference>
<dbReference type="InterPro" id="IPR005046">
    <property type="entry name" value="DUF285"/>
</dbReference>
<dbReference type="NCBIfam" id="TIGR02167">
    <property type="entry name" value="Liste_lipo_26"/>
    <property type="match status" value="2"/>
</dbReference>
<dbReference type="EMBL" id="BRXW01000420">
    <property type="protein sequence ID" value="GMH52816.1"/>
    <property type="molecule type" value="Genomic_DNA"/>
</dbReference>
<dbReference type="Pfam" id="PF03382">
    <property type="entry name" value="DUF285"/>
    <property type="match status" value="1"/>
</dbReference>
<evidence type="ECO:0000313" key="2">
    <source>
        <dbReference type="EMBL" id="GMH52816.1"/>
    </source>
</evidence>
<dbReference type="InterPro" id="IPR011889">
    <property type="entry name" value="Liste_lipo_26"/>
</dbReference>
<proteinExistence type="predicted"/>